<evidence type="ECO:0000256" key="8">
    <source>
        <dbReference type="ARBA" id="ARBA00023012"/>
    </source>
</evidence>
<reference evidence="14" key="1">
    <citation type="journal article" date="2019" name="Int. J. Syst. Evol. Microbiol.">
        <title>The Global Catalogue of Microorganisms (GCM) 10K type strain sequencing project: providing services to taxonomists for standard genome sequencing and annotation.</title>
        <authorList>
            <consortium name="The Broad Institute Genomics Platform"/>
            <consortium name="The Broad Institute Genome Sequencing Center for Infectious Disease"/>
            <person name="Wu L."/>
            <person name="Ma J."/>
        </authorList>
    </citation>
    <scope>NUCLEOTIDE SEQUENCE [LARGE SCALE GENOMIC DNA]</scope>
    <source>
        <strain evidence="14">CGMCC 1.6960</strain>
    </source>
</reference>
<dbReference type="PROSITE" id="PS51257">
    <property type="entry name" value="PROKAR_LIPOPROTEIN"/>
    <property type="match status" value="1"/>
</dbReference>
<dbReference type="Pfam" id="PF02518">
    <property type="entry name" value="HATPase_c"/>
    <property type="match status" value="1"/>
</dbReference>
<dbReference type="InterPro" id="IPR036890">
    <property type="entry name" value="HATPase_C_sf"/>
</dbReference>
<dbReference type="Pfam" id="PF23539">
    <property type="entry name" value="DUF7134"/>
    <property type="match status" value="1"/>
</dbReference>
<evidence type="ECO:0000256" key="2">
    <source>
        <dbReference type="ARBA" id="ARBA00012438"/>
    </source>
</evidence>
<dbReference type="SMART" id="SM00387">
    <property type="entry name" value="HATPase_c"/>
    <property type="match status" value="1"/>
</dbReference>
<feature type="transmembrane region" description="Helical" evidence="11">
    <location>
        <begin position="149"/>
        <end position="171"/>
    </location>
</feature>
<feature type="domain" description="Histidine kinase" evidence="12">
    <location>
        <begin position="319"/>
        <end position="408"/>
    </location>
</feature>
<evidence type="ECO:0000256" key="10">
    <source>
        <dbReference type="SAM" id="MobiDB-lite"/>
    </source>
</evidence>
<evidence type="ECO:0000256" key="6">
    <source>
        <dbReference type="ARBA" id="ARBA00022777"/>
    </source>
</evidence>
<dbReference type="RefSeq" id="WP_188718721.1">
    <property type="nucleotide sequence ID" value="NZ_BAABBD010000004.1"/>
</dbReference>
<feature type="compositionally biased region" description="Low complexity" evidence="10">
    <location>
        <begin position="467"/>
        <end position="489"/>
    </location>
</feature>
<evidence type="ECO:0000256" key="11">
    <source>
        <dbReference type="SAM" id="Phobius"/>
    </source>
</evidence>
<keyword evidence="4" id="KW-0808">Transferase</keyword>
<evidence type="ECO:0000256" key="7">
    <source>
        <dbReference type="ARBA" id="ARBA00022840"/>
    </source>
</evidence>
<evidence type="ECO:0000259" key="12">
    <source>
        <dbReference type="PROSITE" id="PS50109"/>
    </source>
</evidence>
<gene>
    <name evidence="13" type="ORF">GCM10010968_26000</name>
</gene>
<dbReference type="InterPro" id="IPR011712">
    <property type="entry name" value="Sig_transdc_His_kin_sub3_dim/P"/>
</dbReference>
<dbReference type="EMBL" id="BMLM01000002">
    <property type="protein sequence ID" value="GGN89389.1"/>
    <property type="molecule type" value="Genomic_DNA"/>
</dbReference>
<keyword evidence="14" id="KW-1185">Reference proteome</keyword>
<dbReference type="EC" id="2.7.13.3" evidence="2"/>
<dbReference type="PANTHER" id="PTHR24421:SF10">
    <property type="entry name" value="NITRATE_NITRITE SENSOR PROTEIN NARQ"/>
    <property type="match status" value="1"/>
</dbReference>
<dbReference type="PROSITE" id="PS50109">
    <property type="entry name" value="HIS_KIN"/>
    <property type="match status" value="1"/>
</dbReference>
<feature type="compositionally biased region" description="Low complexity" evidence="10">
    <location>
        <begin position="421"/>
        <end position="441"/>
    </location>
</feature>
<dbReference type="PANTHER" id="PTHR24421">
    <property type="entry name" value="NITRATE/NITRITE SENSOR PROTEIN NARX-RELATED"/>
    <property type="match status" value="1"/>
</dbReference>
<dbReference type="InterPro" id="IPR050482">
    <property type="entry name" value="Sensor_HK_TwoCompSys"/>
</dbReference>
<keyword evidence="9" id="KW-0175">Coiled coil</keyword>
<keyword evidence="7" id="KW-0067">ATP-binding</keyword>
<feature type="transmembrane region" description="Helical" evidence="11">
    <location>
        <begin position="68"/>
        <end position="84"/>
    </location>
</feature>
<dbReference type="InterPro" id="IPR005467">
    <property type="entry name" value="His_kinase_dom"/>
</dbReference>
<dbReference type="InterPro" id="IPR055558">
    <property type="entry name" value="DUF7134"/>
</dbReference>
<dbReference type="SUPFAM" id="SSF55874">
    <property type="entry name" value="ATPase domain of HSP90 chaperone/DNA topoisomerase II/histidine kinase"/>
    <property type="match status" value="1"/>
</dbReference>
<feature type="coiled-coil region" evidence="9">
    <location>
        <begin position="177"/>
        <end position="208"/>
    </location>
</feature>
<comment type="catalytic activity">
    <reaction evidence="1">
        <text>ATP + protein L-histidine = ADP + protein N-phospho-L-histidine.</text>
        <dbReference type="EC" id="2.7.13.3"/>
    </reaction>
</comment>
<evidence type="ECO:0000256" key="4">
    <source>
        <dbReference type="ARBA" id="ARBA00022679"/>
    </source>
</evidence>
<evidence type="ECO:0000313" key="13">
    <source>
        <dbReference type="EMBL" id="GGN89389.1"/>
    </source>
</evidence>
<dbReference type="CDD" id="cd16917">
    <property type="entry name" value="HATPase_UhpB-NarQ-NarX-like"/>
    <property type="match status" value="1"/>
</dbReference>
<proteinExistence type="predicted"/>
<keyword evidence="11" id="KW-0472">Membrane</keyword>
<sequence length="489" mass="51051">MAVRSRPDARSLRVDAIVAAALAFSGCVMVALSHTAGIVVNPDASIWVALLGSVLLAAPLVLRRLHPVLVAIVQSAVYITFGELGAIEFYASQIALFLGFYSIGAWEANRPRARWVRLVLVVIMAAWLASSAVRGFLDPETGERGVAAFFGMLGIQVAINAMFFGGAWIFGDRAWASAIEREDLDRANAEIRAQQAQLAEQAVALERMRIARELHDVVAHHVSAMGVQAGAARRVLDRDRDAARDALQHVERSAREAIGELRSLVLTLRSEDDGTGAAPDLDAIEGLVVAAREAGQEARLATLGERPPLSPAVELTAYRVVQEALTNARKHAGAAATIDVRLRFAPDSLEVEVADDGHGSPHASRVGLGSGMGLIGMRERVTAIGGELEAGPKSRGGFLVRASLPVVPTVRSVPSAPSPPAGEAGAAAPASAPAASAASASDGSQRLHVQHVPGSGGVVRAEPLRQTPDADAATAPDPASPTDPSEARA</sequence>
<keyword evidence="3" id="KW-0597">Phosphoprotein</keyword>
<dbReference type="Proteomes" id="UP000626982">
    <property type="component" value="Unassembled WGS sequence"/>
</dbReference>
<accession>A0ABQ2KPF0</accession>
<evidence type="ECO:0000256" key="9">
    <source>
        <dbReference type="SAM" id="Coils"/>
    </source>
</evidence>
<comment type="caution">
    <text evidence="13">The sequence shown here is derived from an EMBL/GenBank/DDBJ whole genome shotgun (WGS) entry which is preliminary data.</text>
</comment>
<keyword evidence="6" id="KW-0418">Kinase</keyword>
<organism evidence="13 14">
    <name type="scientific">Agrococcus terreus</name>
    <dbReference type="NCBI Taxonomy" id="574649"/>
    <lineage>
        <taxon>Bacteria</taxon>
        <taxon>Bacillati</taxon>
        <taxon>Actinomycetota</taxon>
        <taxon>Actinomycetes</taxon>
        <taxon>Micrococcales</taxon>
        <taxon>Microbacteriaceae</taxon>
        <taxon>Agrococcus</taxon>
    </lineage>
</organism>
<name>A0ABQ2KPF0_9MICO</name>
<evidence type="ECO:0000313" key="14">
    <source>
        <dbReference type="Proteomes" id="UP000626982"/>
    </source>
</evidence>
<feature type="transmembrane region" description="Helical" evidence="11">
    <location>
        <begin position="115"/>
        <end position="137"/>
    </location>
</feature>
<keyword evidence="11" id="KW-1133">Transmembrane helix</keyword>
<evidence type="ECO:0000256" key="1">
    <source>
        <dbReference type="ARBA" id="ARBA00000085"/>
    </source>
</evidence>
<feature type="transmembrane region" description="Helical" evidence="11">
    <location>
        <begin position="44"/>
        <end position="61"/>
    </location>
</feature>
<dbReference type="InterPro" id="IPR003594">
    <property type="entry name" value="HATPase_dom"/>
</dbReference>
<feature type="region of interest" description="Disordered" evidence="10">
    <location>
        <begin position="412"/>
        <end position="489"/>
    </location>
</feature>
<evidence type="ECO:0000256" key="5">
    <source>
        <dbReference type="ARBA" id="ARBA00022741"/>
    </source>
</evidence>
<protein>
    <recommendedName>
        <fullName evidence="2">histidine kinase</fullName>
        <ecNumber evidence="2">2.7.13.3</ecNumber>
    </recommendedName>
</protein>
<dbReference type="Gene3D" id="1.20.5.1930">
    <property type="match status" value="1"/>
</dbReference>
<keyword evidence="11" id="KW-0812">Transmembrane</keyword>
<dbReference type="Pfam" id="PF07730">
    <property type="entry name" value="HisKA_3"/>
    <property type="match status" value="1"/>
</dbReference>
<evidence type="ECO:0000256" key="3">
    <source>
        <dbReference type="ARBA" id="ARBA00022553"/>
    </source>
</evidence>
<feature type="transmembrane region" description="Helical" evidence="11">
    <location>
        <begin position="12"/>
        <end position="32"/>
    </location>
</feature>
<dbReference type="Gene3D" id="3.30.565.10">
    <property type="entry name" value="Histidine kinase-like ATPase, C-terminal domain"/>
    <property type="match status" value="1"/>
</dbReference>
<keyword evidence="8" id="KW-0902">Two-component regulatory system</keyword>
<keyword evidence="5" id="KW-0547">Nucleotide-binding</keyword>